<evidence type="ECO:0000256" key="1">
    <source>
        <dbReference type="ARBA" id="ARBA00022729"/>
    </source>
</evidence>
<evidence type="ECO:0000313" key="4">
    <source>
        <dbReference type="EMBL" id="PPE68301.1"/>
    </source>
</evidence>
<proteinExistence type="predicted"/>
<reference evidence="4 5" key="1">
    <citation type="submission" date="2018-02" db="EMBL/GenBank/DDBJ databases">
        <title>Reclassifiation of [Polyangium] brachysporum DSM 7029 as Guopingzhaonella breviflexa gen. nov., sp. nov., a member of the family Comamonadaceae.</title>
        <authorList>
            <person name="Tang B."/>
        </authorList>
    </citation>
    <scope>NUCLEOTIDE SEQUENCE [LARGE SCALE GENOMIC DNA]</scope>
    <source>
        <strain evidence="4 5">DSM 15344</strain>
    </source>
</reference>
<feature type="compositionally biased region" description="Low complexity" evidence="2">
    <location>
        <begin position="123"/>
        <end position="135"/>
    </location>
</feature>
<dbReference type="Gene3D" id="2.40.50.200">
    <property type="entry name" value="Bacterial OB-fold"/>
    <property type="match status" value="1"/>
</dbReference>
<feature type="chain" id="PRO_5044337893" evidence="3">
    <location>
        <begin position="26"/>
        <end position="145"/>
    </location>
</feature>
<accession>A0A2S5SZW2</accession>
<name>A0A2S5SZW2_9BURK</name>
<evidence type="ECO:0000313" key="5">
    <source>
        <dbReference type="Proteomes" id="UP000239406"/>
    </source>
</evidence>
<dbReference type="EMBL" id="PSNY01000034">
    <property type="protein sequence ID" value="PPE68301.1"/>
    <property type="molecule type" value="Genomic_DNA"/>
</dbReference>
<dbReference type="InterPro" id="IPR036700">
    <property type="entry name" value="BOBF_sf"/>
</dbReference>
<organism evidence="4 5">
    <name type="scientific">Caldimonas thermodepolymerans</name>
    <dbReference type="NCBI Taxonomy" id="215580"/>
    <lineage>
        <taxon>Bacteria</taxon>
        <taxon>Pseudomonadati</taxon>
        <taxon>Pseudomonadota</taxon>
        <taxon>Betaproteobacteria</taxon>
        <taxon>Burkholderiales</taxon>
        <taxon>Sphaerotilaceae</taxon>
        <taxon>Caldimonas</taxon>
    </lineage>
</organism>
<dbReference type="SUPFAM" id="SSF101756">
    <property type="entry name" value="Hypothetical protein YgiW"/>
    <property type="match status" value="1"/>
</dbReference>
<evidence type="ECO:0000256" key="3">
    <source>
        <dbReference type="SAM" id="SignalP"/>
    </source>
</evidence>
<protein>
    <submittedName>
        <fullName evidence="4">Uncharacterized protein</fullName>
    </submittedName>
</protein>
<comment type="caution">
    <text evidence="4">The sequence shown here is derived from an EMBL/GenBank/DDBJ whole genome shotgun (WGS) entry which is preliminary data.</text>
</comment>
<sequence length="145" mass="14959">MHALPTLARLAVPVIFGAATLLARAQGPALVDTPPPPPQTSVAEIRTAPTPGREIRLRGQLVRDLGDGLHLFSDPSGTIPVNVNHTVLTVDREVRGPLPVEVVGELDGPADAPPTVRARSLTVVAPPDAAQPPAVRDLPAGGNSP</sequence>
<feature type="region of interest" description="Disordered" evidence="2">
    <location>
        <begin position="123"/>
        <end position="145"/>
    </location>
</feature>
<dbReference type="NCBIfam" id="NF033674">
    <property type="entry name" value="stress_OB_fold"/>
    <property type="match status" value="1"/>
</dbReference>
<evidence type="ECO:0000256" key="2">
    <source>
        <dbReference type="SAM" id="MobiDB-lite"/>
    </source>
</evidence>
<keyword evidence="5" id="KW-1185">Reference proteome</keyword>
<feature type="signal peptide" evidence="3">
    <location>
        <begin position="1"/>
        <end position="25"/>
    </location>
</feature>
<dbReference type="InterPro" id="IPR005220">
    <property type="entry name" value="CarO-like"/>
</dbReference>
<dbReference type="Proteomes" id="UP000239406">
    <property type="component" value="Unassembled WGS sequence"/>
</dbReference>
<gene>
    <name evidence="4" type="ORF">C1702_17805</name>
</gene>
<dbReference type="RefSeq" id="WP_104359053.1">
    <property type="nucleotide sequence ID" value="NZ_CP064338.1"/>
</dbReference>
<keyword evidence="1 3" id="KW-0732">Signal</keyword>
<dbReference type="AlphaFoldDB" id="A0A2S5SZW2"/>